<dbReference type="Proteomes" id="UP000001396">
    <property type="component" value="Unassembled WGS sequence"/>
</dbReference>
<dbReference type="AlphaFoldDB" id="D3BCM9"/>
<dbReference type="GeneID" id="31361737"/>
<gene>
    <name evidence="1" type="ORF">PPL_06254</name>
</gene>
<evidence type="ECO:0000313" key="1">
    <source>
        <dbReference type="EMBL" id="EFA80671.1"/>
    </source>
</evidence>
<organism evidence="1 2">
    <name type="scientific">Heterostelium pallidum (strain ATCC 26659 / Pp 5 / PN500)</name>
    <name type="common">Cellular slime mold</name>
    <name type="synonym">Polysphondylium pallidum</name>
    <dbReference type="NCBI Taxonomy" id="670386"/>
    <lineage>
        <taxon>Eukaryota</taxon>
        <taxon>Amoebozoa</taxon>
        <taxon>Evosea</taxon>
        <taxon>Eumycetozoa</taxon>
        <taxon>Dictyostelia</taxon>
        <taxon>Acytosteliales</taxon>
        <taxon>Acytosteliaceae</taxon>
        <taxon>Heterostelium</taxon>
    </lineage>
</organism>
<dbReference type="InParanoid" id="D3BCM9"/>
<protein>
    <submittedName>
        <fullName evidence="1">Uncharacterized protein</fullName>
    </submittedName>
</protein>
<reference evidence="1 2" key="1">
    <citation type="journal article" date="2011" name="Genome Res.">
        <title>Phylogeny-wide analysis of social amoeba genomes highlights ancient origins for complex intercellular communication.</title>
        <authorList>
            <person name="Heidel A.J."/>
            <person name="Lawal H.M."/>
            <person name="Felder M."/>
            <person name="Schilde C."/>
            <person name="Helps N.R."/>
            <person name="Tunggal B."/>
            <person name="Rivero F."/>
            <person name="John U."/>
            <person name="Schleicher M."/>
            <person name="Eichinger L."/>
            <person name="Platzer M."/>
            <person name="Noegel A.A."/>
            <person name="Schaap P."/>
            <person name="Gloeckner G."/>
        </authorList>
    </citation>
    <scope>NUCLEOTIDE SEQUENCE [LARGE SCALE GENOMIC DNA]</scope>
    <source>
        <strain evidence="2">ATCC 26659 / Pp 5 / PN500</strain>
    </source>
</reference>
<keyword evidence="2" id="KW-1185">Reference proteome</keyword>
<accession>D3BCM9</accession>
<name>D3BCM9_HETP5</name>
<evidence type="ECO:0000313" key="2">
    <source>
        <dbReference type="Proteomes" id="UP000001396"/>
    </source>
</evidence>
<proteinExistence type="predicted"/>
<dbReference type="EMBL" id="ADBJ01000028">
    <property type="protein sequence ID" value="EFA80671.1"/>
    <property type="molecule type" value="Genomic_DNA"/>
</dbReference>
<sequence>MLINNLKLINFSFEKQSNQQNISKSINNNSNQSLNQVSAAAASFSKPFWISSDTI</sequence>
<comment type="caution">
    <text evidence="1">The sequence shown here is derived from an EMBL/GenBank/DDBJ whole genome shotgun (WGS) entry which is preliminary data.</text>
</comment>
<dbReference type="RefSeq" id="XP_020432791.1">
    <property type="nucleotide sequence ID" value="XM_020577117.1"/>
</dbReference>